<organism evidence="1">
    <name type="scientific">marine sediment metagenome</name>
    <dbReference type="NCBI Taxonomy" id="412755"/>
    <lineage>
        <taxon>unclassified sequences</taxon>
        <taxon>metagenomes</taxon>
        <taxon>ecological metagenomes</taxon>
    </lineage>
</organism>
<proteinExistence type="predicted"/>
<sequence>KGLLEGSGLTEIVARTYKISVLDQWINEIRGLDFRDYSGAWYRFLSQFIKNPACRRFAREALSMPKNIFSLFKYLGYGIYVGRK</sequence>
<evidence type="ECO:0000313" key="1">
    <source>
        <dbReference type="EMBL" id="GAI06218.1"/>
    </source>
</evidence>
<gene>
    <name evidence="1" type="ORF">S06H3_21498</name>
</gene>
<name>X1KHQ3_9ZZZZ</name>
<protein>
    <submittedName>
        <fullName evidence="1">Uncharacterized protein</fullName>
    </submittedName>
</protein>
<dbReference type="EMBL" id="BARV01011300">
    <property type="protein sequence ID" value="GAI06218.1"/>
    <property type="molecule type" value="Genomic_DNA"/>
</dbReference>
<accession>X1KHQ3</accession>
<comment type="caution">
    <text evidence="1">The sequence shown here is derived from an EMBL/GenBank/DDBJ whole genome shotgun (WGS) entry which is preliminary data.</text>
</comment>
<feature type="non-terminal residue" evidence="1">
    <location>
        <position position="1"/>
    </location>
</feature>
<reference evidence="1" key="1">
    <citation type="journal article" date="2014" name="Front. Microbiol.">
        <title>High frequency of phylogenetically diverse reductive dehalogenase-homologous genes in deep subseafloor sedimentary metagenomes.</title>
        <authorList>
            <person name="Kawai M."/>
            <person name="Futagami T."/>
            <person name="Toyoda A."/>
            <person name="Takaki Y."/>
            <person name="Nishi S."/>
            <person name="Hori S."/>
            <person name="Arai W."/>
            <person name="Tsubouchi T."/>
            <person name="Morono Y."/>
            <person name="Uchiyama I."/>
            <person name="Ito T."/>
            <person name="Fujiyama A."/>
            <person name="Inagaki F."/>
            <person name="Takami H."/>
        </authorList>
    </citation>
    <scope>NUCLEOTIDE SEQUENCE</scope>
    <source>
        <strain evidence="1">Expedition CK06-06</strain>
    </source>
</reference>
<dbReference type="AlphaFoldDB" id="X1KHQ3"/>